<dbReference type="OrthoDB" id="438641at2759"/>
<dbReference type="InterPro" id="IPR053209">
    <property type="entry name" value="Gramillin-biosynth_MTr"/>
</dbReference>
<comment type="caution">
    <text evidence="2">The sequence shown here is derived from an EMBL/GenBank/DDBJ whole genome shotgun (WGS) entry which is preliminary data.</text>
</comment>
<dbReference type="EMBL" id="JABCIY010000027">
    <property type="protein sequence ID" value="KAF7196375.1"/>
    <property type="molecule type" value="Genomic_DNA"/>
</dbReference>
<reference evidence="2" key="1">
    <citation type="submission" date="2020-04" db="EMBL/GenBank/DDBJ databases">
        <title>Draft genome resource of the tomato pathogen Pseudocercospora fuligena.</title>
        <authorList>
            <person name="Zaccaron A."/>
        </authorList>
    </citation>
    <scope>NUCLEOTIDE SEQUENCE</scope>
    <source>
        <strain evidence="2">PF001</strain>
    </source>
</reference>
<name>A0A8H6VLP9_9PEZI</name>
<dbReference type="PANTHER" id="PTHR47643:SF2">
    <property type="entry name" value="TPR DOMAIN PROTEIN (AFU_ORTHOLOGUE AFUA_5G12710)"/>
    <property type="match status" value="1"/>
</dbReference>
<dbReference type="InterPro" id="IPR019734">
    <property type="entry name" value="TPR_rpt"/>
</dbReference>
<dbReference type="AlphaFoldDB" id="A0A8H6VLP9"/>
<dbReference type="InterPro" id="IPR046341">
    <property type="entry name" value="SET_dom_sf"/>
</dbReference>
<gene>
    <name evidence="2" type="ORF">HII31_02442</name>
</gene>
<organism evidence="2 3">
    <name type="scientific">Pseudocercospora fuligena</name>
    <dbReference type="NCBI Taxonomy" id="685502"/>
    <lineage>
        <taxon>Eukaryota</taxon>
        <taxon>Fungi</taxon>
        <taxon>Dikarya</taxon>
        <taxon>Ascomycota</taxon>
        <taxon>Pezizomycotina</taxon>
        <taxon>Dothideomycetes</taxon>
        <taxon>Dothideomycetidae</taxon>
        <taxon>Mycosphaerellales</taxon>
        <taxon>Mycosphaerellaceae</taxon>
        <taxon>Pseudocercospora</taxon>
    </lineage>
</organism>
<evidence type="ECO:0000313" key="3">
    <source>
        <dbReference type="Proteomes" id="UP000660729"/>
    </source>
</evidence>
<dbReference type="SUPFAM" id="SSF48452">
    <property type="entry name" value="TPR-like"/>
    <property type="match status" value="1"/>
</dbReference>
<dbReference type="SMART" id="SM00317">
    <property type="entry name" value="SET"/>
    <property type="match status" value="1"/>
</dbReference>
<dbReference type="SMART" id="SM00028">
    <property type="entry name" value="TPR"/>
    <property type="match status" value="3"/>
</dbReference>
<accession>A0A8H6VLP9</accession>
<dbReference type="InterPro" id="IPR011990">
    <property type="entry name" value="TPR-like_helical_dom_sf"/>
</dbReference>
<dbReference type="PANTHER" id="PTHR47643">
    <property type="entry name" value="TPR DOMAIN PROTEIN (AFU_ORTHOLOGUE AFUA_5G12710)"/>
    <property type="match status" value="1"/>
</dbReference>
<dbReference type="Gene3D" id="1.25.40.10">
    <property type="entry name" value="Tetratricopeptide repeat domain"/>
    <property type="match status" value="1"/>
</dbReference>
<sequence>MDSNQIVEHFKHQQELQKELHKNASARKGQRPRRKATRLELEGLFPSSQQLPNDAVTVQTTVIGTAYPPCTASLHFLKPMRIEDLRLETHHRGCVLFLRTFGTPLRMQAVHNVVEDCKGDVERLAAYNFEVSLSPEQVLPKHGIFAVKEPYYKLTADGGTTIRVDHPSDLVKIRSYDANVPAPLRTSVQDHRALTASALKDIGNVAFKQRKPQDALDHYTHALDICNDGELLLRADLHRNRALVNLYLQRYEAARADCNAAILDSSSEAAHLVAVNLKARYRGGRAAYGAMDFEGAKAEFQSVLAISPSDADAIRELQRTKQRISESSRGLNDFETMSTSNKKGIFRLDHASFTANVEVRQTQTQGRGLFAKKHIAAGELVLCEKAYAVAFGGEENDKLSVILNVNNDNIDYGTHATRLNRVVSKLLYSYQDARQFFDLYDGGYESREVTAVQDGLVAVDTFRALAILSYNGFGIGEDQKLSGGSTGVWICASYVNHDCICNANRAFIGDMMIVRAIRDIAKDEEITMQYQSPDDGIEAFQNQLKKSWGFRCTCELCNAEANVEASKQKLRNGATRKARAFLEDPTNVLDDEHIPGLGRTKQAEKLYKILESTYEEKLFANLPRPALHNLALWLCMAYAIEAPEKVLSMTLQLLRDLGIMVTISKSPIQKVVIDRSRARFEWAAVHAAMYAGAVLEQQGQALAAKGMKMFGKEVYRTLKGSMDGFEEIF</sequence>
<keyword evidence="3" id="KW-1185">Reference proteome</keyword>
<dbReference type="Pfam" id="PF00856">
    <property type="entry name" value="SET"/>
    <property type="match status" value="1"/>
</dbReference>
<proteinExistence type="predicted"/>
<dbReference type="Proteomes" id="UP000660729">
    <property type="component" value="Unassembled WGS sequence"/>
</dbReference>
<evidence type="ECO:0000313" key="2">
    <source>
        <dbReference type="EMBL" id="KAF7196375.1"/>
    </source>
</evidence>
<dbReference type="PROSITE" id="PS50280">
    <property type="entry name" value="SET"/>
    <property type="match status" value="1"/>
</dbReference>
<dbReference type="SUPFAM" id="SSF82199">
    <property type="entry name" value="SET domain"/>
    <property type="match status" value="1"/>
</dbReference>
<feature type="non-terminal residue" evidence="2">
    <location>
        <position position="1"/>
    </location>
</feature>
<evidence type="ECO:0000259" key="1">
    <source>
        <dbReference type="PROSITE" id="PS50280"/>
    </source>
</evidence>
<protein>
    <submittedName>
        <fullName evidence="2">RNA polymerase II-associated protein 3</fullName>
    </submittedName>
</protein>
<dbReference type="InterPro" id="IPR001214">
    <property type="entry name" value="SET_dom"/>
</dbReference>
<feature type="domain" description="SET" evidence="1">
    <location>
        <begin position="355"/>
        <end position="531"/>
    </location>
</feature>
<dbReference type="Gene3D" id="2.170.270.10">
    <property type="entry name" value="SET domain"/>
    <property type="match status" value="1"/>
</dbReference>